<evidence type="ECO:0000256" key="4">
    <source>
        <dbReference type="ARBA" id="ARBA00022801"/>
    </source>
</evidence>
<dbReference type="PANTHER" id="PTHR43126">
    <property type="entry name" value="D-ALANYL-D-ALANINE DIPEPTIDASE"/>
    <property type="match status" value="1"/>
</dbReference>
<dbReference type="InterPro" id="IPR000755">
    <property type="entry name" value="A_A_dipeptidase"/>
</dbReference>
<gene>
    <name evidence="11" type="primary">vanXB</name>
    <name evidence="11" type="ORF">IMCC3317_41860</name>
</gene>
<keyword evidence="7 9" id="KW-0482">Metalloprotease</keyword>
<keyword evidence="3 9" id="KW-0479">Metal-binding</keyword>
<evidence type="ECO:0000313" key="12">
    <source>
        <dbReference type="Proteomes" id="UP000464657"/>
    </source>
</evidence>
<dbReference type="PIRSF" id="PIRSF026671">
    <property type="entry name" value="AA_dipeptidase"/>
    <property type="match status" value="1"/>
</dbReference>
<keyword evidence="2 9" id="KW-0645">Protease</keyword>
<feature type="binding site" evidence="9">
    <location>
        <position position="215"/>
    </location>
    <ligand>
        <name>Zn(2+)</name>
        <dbReference type="ChEBI" id="CHEBI:29105"/>
        <note>catalytic</note>
    </ligand>
</feature>
<dbReference type="CDD" id="cd14817">
    <property type="entry name" value="D-Ala-D-Ala_dipeptidase_VanX"/>
    <property type="match status" value="1"/>
</dbReference>
<evidence type="ECO:0000256" key="9">
    <source>
        <dbReference type="HAMAP-Rule" id="MF_01924"/>
    </source>
</evidence>
<dbReference type="GO" id="GO:0160237">
    <property type="term" value="F:D-Ala-D-Ala dipeptidase activity"/>
    <property type="evidence" value="ECO:0007669"/>
    <property type="project" value="UniProtKB-EC"/>
</dbReference>
<organism evidence="11 12">
    <name type="scientific">Kordia antarctica</name>
    <dbReference type="NCBI Taxonomy" id="1218801"/>
    <lineage>
        <taxon>Bacteria</taxon>
        <taxon>Pseudomonadati</taxon>
        <taxon>Bacteroidota</taxon>
        <taxon>Flavobacteriia</taxon>
        <taxon>Flavobacteriales</taxon>
        <taxon>Flavobacteriaceae</taxon>
        <taxon>Kordia</taxon>
    </lineage>
</organism>
<comment type="catalytic activity">
    <reaction evidence="1 9 10">
        <text>D-alanyl-D-alanine + H2O = 2 D-alanine</text>
        <dbReference type="Rhea" id="RHEA:20661"/>
        <dbReference type="ChEBI" id="CHEBI:15377"/>
        <dbReference type="ChEBI" id="CHEBI:57416"/>
        <dbReference type="ChEBI" id="CHEBI:57822"/>
        <dbReference type="EC" id="3.4.13.22"/>
    </reaction>
</comment>
<accession>A0A7L4ZRF3</accession>
<dbReference type="GO" id="GO:0071555">
    <property type="term" value="P:cell wall organization"/>
    <property type="evidence" value="ECO:0007669"/>
    <property type="project" value="UniProtKB-KW"/>
</dbReference>
<feature type="site" description="Transition state stabilizer" evidence="9">
    <location>
        <position position="102"/>
    </location>
</feature>
<comment type="similarity">
    <text evidence="9 10">Belongs to the peptidase M15D family.</text>
</comment>
<comment type="cofactor">
    <cofactor evidence="9">
        <name>Zn(2+)</name>
        <dbReference type="ChEBI" id="CHEBI:29105"/>
    </cofactor>
    <text evidence="9">Binds 1 zinc ion per subunit.</text>
</comment>
<keyword evidence="4 9" id="KW-0378">Hydrolase</keyword>
<dbReference type="GO" id="GO:0008270">
    <property type="term" value="F:zinc ion binding"/>
    <property type="evidence" value="ECO:0007669"/>
    <property type="project" value="UniProtKB-UniRule"/>
</dbReference>
<dbReference type="InterPro" id="IPR009045">
    <property type="entry name" value="Zn_M74/Hedgehog-like"/>
</dbReference>
<keyword evidence="5 9" id="KW-0862">Zinc</keyword>
<dbReference type="SUPFAM" id="SSF55166">
    <property type="entry name" value="Hedgehog/DD-peptidase"/>
    <property type="match status" value="1"/>
</dbReference>
<dbReference type="Proteomes" id="UP000464657">
    <property type="component" value="Chromosome"/>
</dbReference>
<dbReference type="PANTHER" id="PTHR43126:SF1">
    <property type="entry name" value="D-ALANYL-D-ALANINE DIPEPTIDASE"/>
    <property type="match status" value="1"/>
</dbReference>
<dbReference type="GO" id="GO:0008237">
    <property type="term" value="F:metallopeptidase activity"/>
    <property type="evidence" value="ECO:0007669"/>
    <property type="project" value="UniProtKB-KW"/>
</dbReference>
<keyword evidence="6 9" id="KW-0224">Dipeptidase</keyword>
<evidence type="ECO:0000256" key="6">
    <source>
        <dbReference type="ARBA" id="ARBA00022997"/>
    </source>
</evidence>
<dbReference type="KEGG" id="kan:IMCC3317_41860"/>
<evidence type="ECO:0000256" key="7">
    <source>
        <dbReference type="ARBA" id="ARBA00023049"/>
    </source>
</evidence>
<feature type="binding site" evidence="9">
    <location>
        <position position="147"/>
    </location>
    <ligand>
        <name>Zn(2+)</name>
        <dbReference type="ChEBI" id="CHEBI:29105"/>
        <note>catalytic</note>
    </ligand>
</feature>
<feature type="active site" description="Proton donor/acceptor" evidence="9">
    <location>
        <position position="212"/>
    </location>
</feature>
<evidence type="ECO:0000256" key="3">
    <source>
        <dbReference type="ARBA" id="ARBA00022723"/>
    </source>
</evidence>
<evidence type="ECO:0000256" key="8">
    <source>
        <dbReference type="ARBA" id="ARBA00023316"/>
    </source>
</evidence>
<feature type="binding site" evidence="9">
    <location>
        <position position="154"/>
    </location>
    <ligand>
        <name>Zn(2+)</name>
        <dbReference type="ChEBI" id="CHEBI:29105"/>
        <note>catalytic</note>
    </ligand>
</feature>
<reference evidence="11 12" key="1">
    <citation type="journal article" date="2013" name="Int. J. Syst. Evol. Microbiol.">
        <title>Kordia antarctica sp. nov., isolated from Antarctic seawater.</title>
        <authorList>
            <person name="Baek K."/>
            <person name="Choi A."/>
            <person name="Kang I."/>
            <person name="Lee K."/>
            <person name="Cho J.C."/>
        </authorList>
    </citation>
    <scope>NUCLEOTIDE SEQUENCE [LARGE SCALE GENOMIC DNA]</scope>
    <source>
        <strain evidence="11 12">IMCC3317</strain>
    </source>
</reference>
<sequence>MKEAVNQFSMHKLHYAVIALLFLISTRSDTHLPQGFVYVKDHIPTIEVELRYLCSDNFIGTHIDGYEAEKCILSKSATLALKKVQEDLKKQGFGIKIFDAYRPQRAVDHFRRWARDLNDTLMKQDYYPNVAKKDLFRLQYIATQSRHSSGSTVDVSIINLDTKKELDMGSSYDFFGEISWVAYQNLTKTQLQNRKLLQDIMQKNGFRNYPKEWWHFTLRGEPYRNQYFDFSIK</sequence>
<dbReference type="EMBL" id="CP019288">
    <property type="protein sequence ID" value="QHI38786.1"/>
    <property type="molecule type" value="Genomic_DNA"/>
</dbReference>
<protein>
    <recommendedName>
        <fullName evidence="9 10">D-alanyl-D-alanine dipeptidase</fullName>
        <shortName evidence="9 10">D-Ala-D-Ala dipeptidase</shortName>
        <ecNumber evidence="9 10">3.4.13.22</ecNumber>
    </recommendedName>
</protein>
<dbReference type="Pfam" id="PF01427">
    <property type="entry name" value="Peptidase_M15"/>
    <property type="match status" value="1"/>
</dbReference>
<evidence type="ECO:0000256" key="5">
    <source>
        <dbReference type="ARBA" id="ARBA00022833"/>
    </source>
</evidence>
<evidence type="ECO:0000313" key="11">
    <source>
        <dbReference type="EMBL" id="QHI38786.1"/>
    </source>
</evidence>
<dbReference type="HAMAP" id="MF_01924">
    <property type="entry name" value="A_A_dipeptidase"/>
    <property type="match status" value="1"/>
</dbReference>
<dbReference type="Gene3D" id="3.30.1380.10">
    <property type="match status" value="1"/>
</dbReference>
<name>A0A7L4ZRF3_9FLAO</name>
<evidence type="ECO:0000256" key="10">
    <source>
        <dbReference type="PIRNR" id="PIRNR026671"/>
    </source>
</evidence>
<dbReference type="EC" id="3.4.13.22" evidence="9 10"/>
<proteinExistence type="inferred from homology"/>
<comment type="function">
    <text evidence="9 10">Catalyzes hydrolysis of the D-alanyl-D-alanine dipeptide.</text>
</comment>
<evidence type="ECO:0000256" key="1">
    <source>
        <dbReference type="ARBA" id="ARBA00001362"/>
    </source>
</evidence>
<dbReference type="AlphaFoldDB" id="A0A7L4ZRF3"/>
<evidence type="ECO:0000256" key="2">
    <source>
        <dbReference type="ARBA" id="ARBA00022670"/>
    </source>
</evidence>
<keyword evidence="8 10" id="KW-0961">Cell wall biogenesis/degradation</keyword>
<dbReference type="GO" id="GO:0006508">
    <property type="term" value="P:proteolysis"/>
    <property type="evidence" value="ECO:0007669"/>
    <property type="project" value="UniProtKB-KW"/>
</dbReference>
<keyword evidence="12" id="KW-1185">Reference proteome</keyword>